<dbReference type="Pfam" id="PF17785">
    <property type="entry name" value="PUA_3"/>
    <property type="match status" value="1"/>
</dbReference>
<keyword evidence="3" id="KW-0808">Transferase</keyword>
<dbReference type="EMBL" id="CP039712">
    <property type="protein sequence ID" value="QCI85769.1"/>
    <property type="molecule type" value="Genomic_DNA"/>
</dbReference>
<dbReference type="KEGG" id="vao:FA707_01765"/>
<dbReference type="GO" id="GO:0003723">
    <property type="term" value="F:RNA binding"/>
    <property type="evidence" value="ECO:0007669"/>
    <property type="project" value="InterPro"/>
</dbReference>
<dbReference type="InterPro" id="IPR029063">
    <property type="entry name" value="SAM-dependent_MTases_sf"/>
</dbReference>
<name>A0A4D7CNY0_9ENTE</name>
<dbReference type="InterPro" id="IPR036974">
    <property type="entry name" value="PUA_sf"/>
</dbReference>
<keyword evidence="4" id="KW-1185">Reference proteome</keyword>
<accession>A0A4D7CNY0</accession>
<dbReference type="InterPro" id="IPR019614">
    <property type="entry name" value="SAM-dep_methyl-trfase"/>
</dbReference>
<reference evidence="3 4" key="1">
    <citation type="submission" date="2019-04" db="EMBL/GenBank/DDBJ databases">
        <title>Vagococcus sp. nov., isolated from faeces of yaks (Bos grunniens).</title>
        <authorList>
            <person name="Ge Y."/>
        </authorList>
    </citation>
    <scope>NUCLEOTIDE SEQUENCE [LARGE SCALE GENOMIC DNA]</scope>
    <source>
        <strain evidence="3 4">MN-17</strain>
    </source>
</reference>
<dbReference type="Gene3D" id="2.30.130.10">
    <property type="entry name" value="PUA domain"/>
    <property type="match status" value="1"/>
</dbReference>
<dbReference type="Gene3D" id="3.40.50.150">
    <property type="entry name" value="Vaccinia Virus protein VP39"/>
    <property type="match status" value="1"/>
</dbReference>
<dbReference type="SUPFAM" id="SSF88697">
    <property type="entry name" value="PUA domain-like"/>
    <property type="match status" value="1"/>
</dbReference>
<dbReference type="SUPFAM" id="SSF53335">
    <property type="entry name" value="S-adenosyl-L-methionine-dependent methyltransferases"/>
    <property type="match status" value="1"/>
</dbReference>
<organism evidence="3 4">
    <name type="scientific">Vagococcus zengguangii</name>
    <dbReference type="NCBI Taxonomy" id="2571750"/>
    <lineage>
        <taxon>Bacteria</taxon>
        <taxon>Bacillati</taxon>
        <taxon>Bacillota</taxon>
        <taxon>Bacilli</taxon>
        <taxon>Lactobacillales</taxon>
        <taxon>Enterococcaceae</taxon>
        <taxon>Vagococcus</taxon>
    </lineage>
</organism>
<evidence type="ECO:0000259" key="1">
    <source>
        <dbReference type="Pfam" id="PF10672"/>
    </source>
</evidence>
<dbReference type="PANTHER" id="PTHR43042:SF3">
    <property type="entry name" value="RIBOSOMAL RNA LARGE SUBUNIT METHYLTRANSFERASE YWBD-RELATED"/>
    <property type="match status" value="1"/>
</dbReference>
<dbReference type="GO" id="GO:0032259">
    <property type="term" value="P:methylation"/>
    <property type="evidence" value="ECO:0007669"/>
    <property type="project" value="UniProtKB-KW"/>
</dbReference>
<evidence type="ECO:0000259" key="2">
    <source>
        <dbReference type="Pfam" id="PF17785"/>
    </source>
</evidence>
<evidence type="ECO:0000313" key="4">
    <source>
        <dbReference type="Proteomes" id="UP000298615"/>
    </source>
</evidence>
<evidence type="ECO:0000313" key="3">
    <source>
        <dbReference type="EMBL" id="QCI85769.1"/>
    </source>
</evidence>
<dbReference type="Gene3D" id="3.30.750.80">
    <property type="entry name" value="RNA methyltransferase domain (HRMD) like"/>
    <property type="match status" value="1"/>
</dbReference>
<proteinExistence type="predicted"/>
<sequence>MKIKIKKQAARKMMSGYPLIIEGDLVKTQDQLKTKEWHQFVTDSGQFIGTGYLGKQNKGVGWVVSQNENTKMDEAFFTQLFSKAGEKRQQFADNELTNAYRLFNGEGDGLGGMTVDIYADFAVVSWYNETINTFKTVLIAALVQAFPMIKGIYEKNRFEQTGLPETQLIYGQEAPEPLLVKENGVSFATYLNEGMMTGIFLDQKHVRGRLADGLASGLDVLNTFSYTGAFSVAAAMGGAASTVSVDLAKRSLEKTKEMFDINQLSLDNNKIVVMDIFDYIRYANRKELAFDMVILDPPGFARNKKRTFSVVKNYGELVAEVTPLIRTDGYLIASTNVANLPYDKFKEMVEDGIRSEGRRFKKVEEYRLPSDYVTASSFKEGNYLKVLIYQIF</sequence>
<dbReference type="RefSeq" id="WP_136952614.1">
    <property type="nucleotide sequence ID" value="NZ_CP039712.1"/>
</dbReference>
<gene>
    <name evidence="3" type="ORF">FA707_01765</name>
</gene>
<protein>
    <submittedName>
        <fullName evidence="3">Class I SAM-dependent rRNA methyltransferase</fullName>
    </submittedName>
</protein>
<dbReference type="CDD" id="cd02440">
    <property type="entry name" value="AdoMet_MTases"/>
    <property type="match status" value="1"/>
</dbReference>
<dbReference type="Proteomes" id="UP000298615">
    <property type="component" value="Chromosome"/>
</dbReference>
<keyword evidence="3" id="KW-0489">Methyltransferase</keyword>
<dbReference type="OrthoDB" id="9805492at2"/>
<feature type="domain" description="RlmI-like PUA" evidence="2">
    <location>
        <begin position="3"/>
        <end position="65"/>
    </location>
</feature>
<dbReference type="InterPro" id="IPR041532">
    <property type="entry name" value="RlmI-like_PUA"/>
</dbReference>
<dbReference type="Pfam" id="PF10672">
    <property type="entry name" value="Methyltrans_SAM"/>
    <property type="match status" value="1"/>
</dbReference>
<dbReference type="GO" id="GO:0008168">
    <property type="term" value="F:methyltransferase activity"/>
    <property type="evidence" value="ECO:0007669"/>
    <property type="project" value="UniProtKB-KW"/>
</dbReference>
<dbReference type="InterPro" id="IPR015947">
    <property type="entry name" value="PUA-like_sf"/>
</dbReference>
<feature type="domain" description="S-adenosylmethionine-dependent methyltransferase" evidence="1">
    <location>
        <begin position="178"/>
        <end position="344"/>
    </location>
</feature>
<dbReference type="CDD" id="cd11572">
    <property type="entry name" value="RlmI_M_like"/>
    <property type="match status" value="1"/>
</dbReference>
<dbReference type="AlphaFoldDB" id="A0A4D7CNY0"/>
<dbReference type="PANTHER" id="PTHR43042">
    <property type="entry name" value="SAM-DEPENDENT METHYLTRANSFERASE"/>
    <property type="match status" value="1"/>
</dbReference>